<sequence>MGPFPISNGYSYILLIVDYAVATKINDAKVVGATFETESCPLYSTSMGWCTELQQHITPRQMAKLKYSIRKSRKFYTRWSISVEKTGADSLRKLYEHIELHTELC</sequence>
<reference evidence="1" key="1">
    <citation type="submission" date="2018-05" db="EMBL/GenBank/DDBJ databases">
        <title>Draft genome of Mucuna pruriens seed.</title>
        <authorList>
            <person name="Nnadi N.E."/>
            <person name="Vos R."/>
            <person name="Hasami M.H."/>
            <person name="Devisetty U.K."/>
            <person name="Aguiy J.C."/>
        </authorList>
    </citation>
    <scope>NUCLEOTIDE SEQUENCE [LARGE SCALE GENOMIC DNA]</scope>
    <source>
        <strain evidence="1">JCA_2017</strain>
    </source>
</reference>
<organism evidence="1 2">
    <name type="scientific">Mucuna pruriens</name>
    <name type="common">Velvet bean</name>
    <name type="synonym">Dolichos pruriens</name>
    <dbReference type="NCBI Taxonomy" id="157652"/>
    <lineage>
        <taxon>Eukaryota</taxon>
        <taxon>Viridiplantae</taxon>
        <taxon>Streptophyta</taxon>
        <taxon>Embryophyta</taxon>
        <taxon>Tracheophyta</taxon>
        <taxon>Spermatophyta</taxon>
        <taxon>Magnoliopsida</taxon>
        <taxon>eudicotyledons</taxon>
        <taxon>Gunneridae</taxon>
        <taxon>Pentapetalae</taxon>
        <taxon>rosids</taxon>
        <taxon>fabids</taxon>
        <taxon>Fabales</taxon>
        <taxon>Fabaceae</taxon>
        <taxon>Papilionoideae</taxon>
        <taxon>50 kb inversion clade</taxon>
        <taxon>NPAAA clade</taxon>
        <taxon>indigoferoid/millettioid clade</taxon>
        <taxon>Phaseoleae</taxon>
        <taxon>Mucuna</taxon>
    </lineage>
</organism>
<name>A0A371I3Q9_MUCPR</name>
<dbReference type="EMBL" id="QJKJ01000994">
    <property type="protein sequence ID" value="RDY09671.1"/>
    <property type="molecule type" value="Genomic_DNA"/>
</dbReference>
<gene>
    <name evidence="1" type="ORF">CR513_05937</name>
</gene>
<comment type="caution">
    <text evidence="1">The sequence shown here is derived from an EMBL/GenBank/DDBJ whole genome shotgun (WGS) entry which is preliminary data.</text>
</comment>
<dbReference type="AlphaFoldDB" id="A0A371I3Q9"/>
<evidence type="ECO:0000313" key="2">
    <source>
        <dbReference type="Proteomes" id="UP000257109"/>
    </source>
</evidence>
<feature type="non-terminal residue" evidence="1">
    <location>
        <position position="1"/>
    </location>
</feature>
<keyword evidence="2" id="KW-1185">Reference proteome</keyword>
<proteinExistence type="predicted"/>
<protein>
    <submittedName>
        <fullName evidence="1">Uncharacterized protein</fullName>
    </submittedName>
</protein>
<evidence type="ECO:0000313" key="1">
    <source>
        <dbReference type="EMBL" id="RDY09671.1"/>
    </source>
</evidence>
<dbReference type="Proteomes" id="UP000257109">
    <property type="component" value="Unassembled WGS sequence"/>
</dbReference>
<accession>A0A371I3Q9</accession>